<dbReference type="Pfam" id="PF00249">
    <property type="entry name" value="Myb_DNA-binding"/>
    <property type="match status" value="1"/>
</dbReference>
<dbReference type="CDD" id="cd00167">
    <property type="entry name" value="SANT"/>
    <property type="match status" value="1"/>
</dbReference>
<evidence type="ECO:0000259" key="2">
    <source>
        <dbReference type="PROSITE" id="PS50090"/>
    </source>
</evidence>
<evidence type="ECO:0000256" key="1">
    <source>
        <dbReference type="SAM" id="MobiDB-lite"/>
    </source>
</evidence>
<evidence type="ECO:0000259" key="3">
    <source>
        <dbReference type="PROSITE" id="PS51294"/>
    </source>
</evidence>
<feature type="domain" description="HTH myb-type" evidence="3">
    <location>
        <begin position="110"/>
        <end position="155"/>
    </location>
</feature>
<name>A0A8H4P3Z6_9HYPO</name>
<feature type="compositionally biased region" description="Polar residues" evidence="1">
    <location>
        <begin position="15"/>
        <end position="50"/>
    </location>
</feature>
<feature type="domain" description="Myb-like" evidence="2">
    <location>
        <begin position="110"/>
        <end position="155"/>
    </location>
</feature>
<evidence type="ECO:0000313" key="5">
    <source>
        <dbReference type="Proteomes" id="UP000554235"/>
    </source>
</evidence>
<keyword evidence="4" id="KW-0238">DNA-binding</keyword>
<feature type="compositionally biased region" description="Low complexity" evidence="1">
    <location>
        <begin position="79"/>
        <end position="88"/>
    </location>
</feature>
<dbReference type="SMART" id="SM00717">
    <property type="entry name" value="SANT"/>
    <property type="match status" value="1"/>
</dbReference>
<dbReference type="InterPro" id="IPR009057">
    <property type="entry name" value="Homeodomain-like_sf"/>
</dbReference>
<dbReference type="Proteomes" id="UP000554235">
    <property type="component" value="Unassembled WGS sequence"/>
</dbReference>
<sequence>MQQADRLPIDPQLETIYSTIQPPCNENGAHNSGTASANGRSASETPPMNSSEDEVTLQQQRQQRQGRSGVPKPPEEGLSQPQQTHSSTPTPPGQSRKRSPSSTAMLPAVEKRKAGGPWTRTEDLKLTQMKTNGNDWDSIFQAFPNRTPVSIRKHWSLAAPANPQLDPSSAGSESKTFPVLYCDAASREETKSRWP</sequence>
<feature type="region of interest" description="Disordered" evidence="1">
    <location>
        <begin position="1"/>
        <end position="123"/>
    </location>
</feature>
<feature type="non-terminal residue" evidence="4">
    <location>
        <position position="1"/>
    </location>
</feature>
<dbReference type="GO" id="GO:0003677">
    <property type="term" value="F:DNA binding"/>
    <property type="evidence" value="ECO:0007669"/>
    <property type="project" value="UniProtKB-KW"/>
</dbReference>
<keyword evidence="5" id="KW-1185">Reference proteome</keyword>
<gene>
    <name evidence="4" type="ORF">FALBO_14988</name>
</gene>
<dbReference type="AlphaFoldDB" id="A0A8H4P3Z6"/>
<dbReference type="EMBL" id="JAADYS010002518">
    <property type="protein sequence ID" value="KAF4458280.1"/>
    <property type="molecule type" value="Genomic_DNA"/>
</dbReference>
<protein>
    <submittedName>
        <fullName evidence="4">Myb dna-binding domain</fullName>
    </submittedName>
</protein>
<comment type="caution">
    <text evidence="4">The sequence shown here is derived from an EMBL/GenBank/DDBJ whole genome shotgun (WGS) entry which is preliminary data.</text>
</comment>
<dbReference type="Gene3D" id="1.10.10.60">
    <property type="entry name" value="Homeodomain-like"/>
    <property type="match status" value="1"/>
</dbReference>
<dbReference type="SUPFAM" id="SSF46689">
    <property type="entry name" value="Homeodomain-like"/>
    <property type="match status" value="1"/>
</dbReference>
<evidence type="ECO:0000313" key="4">
    <source>
        <dbReference type="EMBL" id="KAF4458280.1"/>
    </source>
</evidence>
<dbReference type="InterPro" id="IPR017930">
    <property type="entry name" value="Myb_dom"/>
</dbReference>
<dbReference type="PROSITE" id="PS50090">
    <property type="entry name" value="MYB_LIKE"/>
    <property type="match status" value="1"/>
</dbReference>
<reference evidence="4 5" key="1">
    <citation type="submission" date="2020-01" db="EMBL/GenBank/DDBJ databases">
        <title>Identification and distribution of gene clusters putatively required for synthesis of sphingolipid metabolism inhibitors in phylogenetically diverse species of the filamentous fungus Fusarium.</title>
        <authorList>
            <person name="Kim H.-S."/>
            <person name="Busman M."/>
            <person name="Brown D.W."/>
            <person name="Divon H."/>
            <person name="Uhlig S."/>
            <person name="Proctor R.H."/>
        </authorList>
    </citation>
    <scope>NUCLEOTIDE SEQUENCE [LARGE SCALE GENOMIC DNA]</scope>
    <source>
        <strain evidence="4 5">NRRL 20459</strain>
    </source>
</reference>
<dbReference type="PROSITE" id="PS51294">
    <property type="entry name" value="HTH_MYB"/>
    <property type="match status" value="1"/>
</dbReference>
<proteinExistence type="predicted"/>
<accession>A0A8H4P3Z6</accession>
<dbReference type="InterPro" id="IPR001005">
    <property type="entry name" value="SANT/Myb"/>
</dbReference>
<organism evidence="4 5">
    <name type="scientific">Fusarium albosuccineum</name>
    <dbReference type="NCBI Taxonomy" id="1237068"/>
    <lineage>
        <taxon>Eukaryota</taxon>
        <taxon>Fungi</taxon>
        <taxon>Dikarya</taxon>
        <taxon>Ascomycota</taxon>
        <taxon>Pezizomycotina</taxon>
        <taxon>Sordariomycetes</taxon>
        <taxon>Hypocreomycetidae</taxon>
        <taxon>Hypocreales</taxon>
        <taxon>Nectriaceae</taxon>
        <taxon>Fusarium</taxon>
        <taxon>Fusarium decemcellulare species complex</taxon>
    </lineage>
</organism>